<evidence type="ECO:0000313" key="3">
    <source>
        <dbReference type="Proteomes" id="UP001164420"/>
    </source>
</evidence>
<protein>
    <submittedName>
        <fullName evidence="2">FRG domain-containing protein</fullName>
    </submittedName>
</protein>
<dbReference type="SMART" id="SM00901">
    <property type="entry name" value="FRG"/>
    <property type="match status" value="1"/>
</dbReference>
<evidence type="ECO:0000259" key="1">
    <source>
        <dbReference type="SMART" id="SM00901"/>
    </source>
</evidence>
<dbReference type="InterPro" id="IPR014966">
    <property type="entry name" value="FRG-dom"/>
</dbReference>
<gene>
    <name evidence="2" type="ORF">N5J06_03980</name>
</gene>
<dbReference type="EMBL" id="JAOCQI010000001">
    <property type="protein sequence ID" value="MCT7310089.1"/>
    <property type="molecule type" value="Genomic_DNA"/>
</dbReference>
<sequence length="499" mass="56688">MKIIRAANVEEAVAIATQLQQDGKYDWFRGQVQEWPPCSSLERRIRDAPEIKSQLDKKLERFIAWAKAQIDLEYLANPNNVDALFAVLQHYGFPTSYIDFSTDPCVAGFFASDCKTPPDPSSNSVIYCLNTADFSEFYSTVNIKQDGMPIIAETVTVDVSNLWRLQAQRGCFVFANHPWYRLYDMDRIVFPWTGYPAYPPKEQIYPLHKSRLEQLLDQYFFLERTVEASEIFEAQQKEAQAKGGGFKVITVASPIKYSEEYFSSPLEILPQWTDETLVDWQCKTVEDFDTTVGRHIPIRLRASESGTHVGQQISQGILSALKRQPQLRREAVDWVFTGLPAEVDQELFATTVRDAWNGMRNLPYTDEDIAAAVNSLLTLSSLPECGSVDGTAVHKAFMQWLPDAIEVEFGVADGSYSRGYCSDSRLLKSIHTNWTLKLSNLENISSAAEALRRTYDPRLIFNFTELAQLFAREVIPSQLVRRRPVILFNPADLDVFGLP</sequence>
<accession>A0ABT2L5V4</accession>
<reference evidence="2 3" key="1">
    <citation type="journal article" date="2023" name="Front. Microbiol.">
        <title>Ralstonia chuxiongensis sp. nov., Ralstonia mojiangensis sp. nov., and Ralstonia soli sp. nov., isolated from tobacco fields, are three novel species in the family Burkholderiaceae.</title>
        <authorList>
            <person name="Lu C.H."/>
            <person name="Zhang Y.Y."/>
            <person name="Jiang N."/>
            <person name="Chen W."/>
            <person name="Shao X."/>
            <person name="Zhao Z.M."/>
            <person name="Lu W.L."/>
            <person name="Hu X."/>
            <person name="Xi Y.X."/>
            <person name="Zou S.Y."/>
            <person name="Wei Q.J."/>
            <person name="Lin Z.L."/>
            <person name="Gong L."/>
            <person name="Gai X.T."/>
            <person name="Zhang L.Q."/>
            <person name="Li J.Y."/>
            <person name="Jin Y."/>
            <person name="Xia Z.Y."/>
        </authorList>
    </citation>
    <scope>NUCLEOTIDE SEQUENCE [LARGE SCALE GENOMIC DNA]</scope>
    <source>
        <strain evidence="2 3">22TCJT01-1</strain>
    </source>
</reference>
<feature type="domain" description="FRG" evidence="1">
    <location>
        <begin position="21"/>
        <end position="127"/>
    </location>
</feature>
<keyword evidence="3" id="KW-1185">Reference proteome</keyword>
<comment type="caution">
    <text evidence="2">The sequence shown here is derived from an EMBL/GenBank/DDBJ whole genome shotgun (WGS) entry which is preliminary data.</text>
</comment>
<dbReference type="Proteomes" id="UP001164420">
    <property type="component" value="Unassembled WGS sequence"/>
</dbReference>
<proteinExistence type="predicted"/>
<dbReference type="Pfam" id="PF08867">
    <property type="entry name" value="FRG"/>
    <property type="match status" value="1"/>
</dbReference>
<name>A0ABT2L5V4_9RALS</name>
<evidence type="ECO:0000313" key="2">
    <source>
        <dbReference type="EMBL" id="MCT7310089.1"/>
    </source>
</evidence>
<organism evidence="2 3">
    <name type="scientific">Ralstonia mojiangensis</name>
    <dbReference type="NCBI Taxonomy" id="2953895"/>
    <lineage>
        <taxon>Bacteria</taxon>
        <taxon>Pseudomonadati</taxon>
        <taxon>Pseudomonadota</taxon>
        <taxon>Betaproteobacteria</taxon>
        <taxon>Burkholderiales</taxon>
        <taxon>Burkholderiaceae</taxon>
        <taxon>Ralstonia</taxon>
    </lineage>
</organism>
<dbReference type="RefSeq" id="WP_260784683.1">
    <property type="nucleotide sequence ID" value="NZ_JAOCQI010000001.1"/>
</dbReference>